<evidence type="ECO:0000313" key="2">
    <source>
        <dbReference type="Proteomes" id="UP000318667"/>
    </source>
</evidence>
<organism evidence="1 2">
    <name type="scientific">Cytobacillus oceanisediminis</name>
    <dbReference type="NCBI Taxonomy" id="665099"/>
    <lineage>
        <taxon>Bacteria</taxon>
        <taxon>Bacillati</taxon>
        <taxon>Bacillota</taxon>
        <taxon>Bacilli</taxon>
        <taxon>Bacillales</taxon>
        <taxon>Bacillaceae</taxon>
        <taxon>Cytobacillus</taxon>
    </lineage>
</organism>
<accession>A0A562K7L5</accession>
<dbReference type="RefSeq" id="WP_144539825.1">
    <property type="nucleotide sequence ID" value="NZ_CBCSDC010000009.1"/>
</dbReference>
<dbReference type="Proteomes" id="UP000318667">
    <property type="component" value="Unassembled WGS sequence"/>
</dbReference>
<dbReference type="Gene3D" id="3.40.50.1240">
    <property type="entry name" value="Phosphoglycerate mutase-like"/>
    <property type="match status" value="1"/>
</dbReference>
<proteinExistence type="predicted"/>
<dbReference type="OrthoDB" id="1680942at2"/>
<dbReference type="EMBL" id="VLKI01000001">
    <property type="protein sequence ID" value="TWH91233.1"/>
    <property type="molecule type" value="Genomic_DNA"/>
</dbReference>
<dbReference type="SUPFAM" id="SSF53254">
    <property type="entry name" value="Phosphoglycerate mutase-like"/>
    <property type="match status" value="1"/>
</dbReference>
<dbReference type="InterPro" id="IPR013078">
    <property type="entry name" value="His_Pase_superF_clade-1"/>
</dbReference>
<comment type="caution">
    <text evidence="1">The sequence shown here is derived from an EMBL/GenBank/DDBJ whole genome shotgun (WGS) entry which is preliminary data.</text>
</comment>
<keyword evidence="2" id="KW-1185">Reference proteome</keyword>
<sequence length="187" mass="21454">MEITLIRHGRSAHIEETRMTISDFNEWIEKYNSNGIFKNEVCAQEATEIVKFAPFLITSDLKRSIESARLLNPAAKIKEDPLFRETELPLPAGSLMEFKLKPNSWAVMLRILWFCGYSSDCESYQDAKLRAKNAALKLISCAKEHNSAILVGHGFFNLLIAKELQKMDWKGSRKTGSRHWNVTTYKK</sequence>
<protein>
    <submittedName>
        <fullName evidence="1">Broad specificity phosphatase PhoE</fullName>
    </submittedName>
</protein>
<dbReference type="AlphaFoldDB" id="A0A562K7L5"/>
<name>A0A562K7L5_9BACI</name>
<dbReference type="InterPro" id="IPR029033">
    <property type="entry name" value="His_PPase_superfam"/>
</dbReference>
<gene>
    <name evidence="1" type="ORF">IQ19_00689</name>
</gene>
<reference evidence="1 2" key="1">
    <citation type="journal article" date="2015" name="Stand. Genomic Sci.">
        <title>Genomic Encyclopedia of Bacterial and Archaeal Type Strains, Phase III: the genomes of soil and plant-associated and newly described type strains.</title>
        <authorList>
            <person name="Whitman W.B."/>
            <person name="Woyke T."/>
            <person name="Klenk H.P."/>
            <person name="Zhou Y."/>
            <person name="Lilburn T.G."/>
            <person name="Beck B.J."/>
            <person name="De Vos P."/>
            <person name="Vandamme P."/>
            <person name="Eisen J.A."/>
            <person name="Garrity G."/>
            <person name="Hugenholtz P."/>
            <person name="Kyrpides N.C."/>
        </authorList>
    </citation>
    <scope>NUCLEOTIDE SEQUENCE [LARGE SCALE GENOMIC DNA]</scope>
    <source>
        <strain evidence="1 2">CGMCC 1.10115</strain>
    </source>
</reference>
<dbReference type="Pfam" id="PF00300">
    <property type="entry name" value="His_Phos_1"/>
    <property type="match status" value="1"/>
</dbReference>
<dbReference type="GeneID" id="65401963"/>
<evidence type="ECO:0000313" key="1">
    <source>
        <dbReference type="EMBL" id="TWH91233.1"/>
    </source>
</evidence>